<comment type="subcellular location">
    <subcellularLocation>
        <location evidence="1">Membrane</location>
        <topology evidence="1">Multi-pass membrane protein</topology>
    </subcellularLocation>
</comment>
<evidence type="ECO:0000256" key="6">
    <source>
        <dbReference type="ARBA" id="ARBA00022989"/>
    </source>
</evidence>
<feature type="transmembrane region" description="Helical" evidence="12">
    <location>
        <begin position="104"/>
        <end position="130"/>
    </location>
</feature>
<feature type="transmembrane region" description="Helical" evidence="12">
    <location>
        <begin position="37"/>
        <end position="55"/>
    </location>
</feature>
<dbReference type="Proteomes" id="UP000176547">
    <property type="component" value="Unassembled WGS sequence"/>
</dbReference>
<evidence type="ECO:0000256" key="12">
    <source>
        <dbReference type="SAM" id="Phobius"/>
    </source>
</evidence>
<dbReference type="EMBL" id="MFEG01000034">
    <property type="protein sequence ID" value="OGE75128.1"/>
    <property type="molecule type" value="Genomic_DNA"/>
</dbReference>
<evidence type="ECO:0000256" key="3">
    <source>
        <dbReference type="ARBA" id="ARBA00022448"/>
    </source>
</evidence>
<dbReference type="GO" id="GO:0006457">
    <property type="term" value="P:protein folding"/>
    <property type="evidence" value="ECO:0007669"/>
    <property type="project" value="InterPro"/>
</dbReference>
<dbReference type="HAMAP" id="MF_00287">
    <property type="entry name" value="BdbC"/>
    <property type="match status" value="1"/>
</dbReference>
<dbReference type="InterPro" id="IPR023380">
    <property type="entry name" value="DsbB-like_sf"/>
</dbReference>
<dbReference type="SUPFAM" id="SSF158442">
    <property type="entry name" value="DsbB-like"/>
    <property type="match status" value="1"/>
</dbReference>
<dbReference type="PANTHER" id="PTHR43469:SF1">
    <property type="entry name" value="SPBETA PROPHAGE-DERIVED DISULFIDE BOND FORMATION PROTEIN B"/>
    <property type="match status" value="1"/>
</dbReference>
<evidence type="ECO:0000256" key="10">
    <source>
        <dbReference type="ARBA" id="ARBA00023186"/>
    </source>
</evidence>
<keyword evidence="8 12" id="KW-0472">Membrane</keyword>
<keyword evidence="10" id="KW-0143">Chaperone</keyword>
<keyword evidence="4 12" id="KW-0812">Transmembrane</keyword>
<evidence type="ECO:0000256" key="8">
    <source>
        <dbReference type="ARBA" id="ARBA00023136"/>
    </source>
</evidence>
<dbReference type="GO" id="GO:0015035">
    <property type="term" value="F:protein-disulfide reductase activity"/>
    <property type="evidence" value="ECO:0007669"/>
    <property type="project" value="InterPro"/>
</dbReference>
<dbReference type="InterPro" id="IPR003752">
    <property type="entry name" value="DiS_bond_form_DsbB/BdbC"/>
</dbReference>
<evidence type="ECO:0000313" key="13">
    <source>
        <dbReference type="EMBL" id="OGE75128.1"/>
    </source>
</evidence>
<keyword evidence="5" id="KW-0249">Electron transport</keyword>
<keyword evidence="9" id="KW-1015">Disulfide bond</keyword>
<dbReference type="GO" id="GO:0016020">
    <property type="term" value="C:membrane"/>
    <property type="evidence" value="ECO:0007669"/>
    <property type="project" value="UniProtKB-SubCell"/>
</dbReference>
<dbReference type="PIRSF" id="PIRSF036659">
    <property type="entry name" value="BdbC"/>
    <property type="match status" value="1"/>
</dbReference>
<organism evidence="13 14">
    <name type="scientific">Candidatus Doudnabacteria bacterium RIFCSPHIGHO2_01_52_17</name>
    <dbReference type="NCBI Taxonomy" id="1817820"/>
    <lineage>
        <taxon>Bacteria</taxon>
        <taxon>Candidatus Doudnaibacteriota</taxon>
    </lineage>
</organism>
<reference evidence="13 14" key="1">
    <citation type="journal article" date="2016" name="Nat. Commun.">
        <title>Thousands of microbial genomes shed light on interconnected biogeochemical processes in an aquifer system.</title>
        <authorList>
            <person name="Anantharaman K."/>
            <person name="Brown C.T."/>
            <person name="Hug L.A."/>
            <person name="Sharon I."/>
            <person name="Castelle C.J."/>
            <person name="Probst A.J."/>
            <person name="Thomas B.C."/>
            <person name="Singh A."/>
            <person name="Wilkins M.J."/>
            <person name="Karaoz U."/>
            <person name="Brodie E.L."/>
            <person name="Williams K.H."/>
            <person name="Hubbard S.S."/>
            <person name="Banfield J.F."/>
        </authorList>
    </citation>
    <scope>NUCLEOTIDE SEQUENCE [LARGE SCALE GENOMIC DNA]</scope>
</reference>
<evidence type="ECO:0000256" key="5">
    <source>
        <dbReference type="ARBA" id="ARBA00022982"/>
    </source>
</evidence>
<evidence type="ECO:0000256" key="11">
    <source>
        <dbReference type="ARBA" id="ARBA00023284"/>
    </source>
</evidence>
<evidence type="ECO:0000256" key="2">
    <source>
        <dbReference type="ARBA" id="ARBA00007602"/>
    </source>
</evidence>
<feature type="transmembrane region" description="Helical" evidence="12">
    <location>
        <begin position="62"/>
        <end position="84"/>
    </location>
</feature>
<feature type="transmembrane region" description="Helical" evidence="12">
    <location>
        <begin position="7"/>
        <end position="25"/>
    </location>
</feature>
<keyword evidence="11" id="KW-0676">Redox-active center</keyword>
<evidence type="ECO:0000256" key="1">
    <source>
        <dbReference type="ARBA" id="ARBA00004141"/>
    </source>
</evidence>
<dbReference type="AlphaFoldDB" id="A0A1F5NC23"/>
<evidence type="ECO:0008006" key="15">
    <source>
        <dbReference type="Google" id="ProtNLM"/>
    </source>
</evidence>
<dbReference type="InterPro" id="IPR012187">
    <property type="entry name" value="Disulphide_bond_form_BdbC"/>
</dbReference>
<keyword evidence="7" id="KW-0560">Oxidoreductase</keyword>
<gene>
    <name evidence="13" type="ORF">A3K06_02975</name>
</gene>
<dbReference type="NCBIfam" id="NF002849">
    <property type="entry name" value="PRK03113.1"/>
    <property type="match status" value="1"/>
</dbReference>
<evidence type="ECO:0000256" key="7">
    <source>
        <dbReference type="ARBA" id="ARBA00023002"/>
    </source>
</evidence>
<accession>A0A1F5NC23</accession>
<proteinExistence type="inferred from homology"/>
<evidence type="ECO:0000313" key="14">
    <source>
        <dbReference type="Proteomes" id="UP000176547"/>
    </source>
</evidence>
<keyword evidence="3" id="KW-0813">Transport</keyword>
<name>A0A1F5NC23_9BACT</name>
<dbReference type="Gene3D" id="1.20.1550.10">
    <property type="entry name" value="DsbB-like"/>
    <property type="match status" value="1"/>
</dbReference>
<comment type="similarity">
    <text evidence="2">Belongs to the DsbB family. BdbC subfamily.</text>
</comment>
<evidence type="ECO:0000256" key="4">
    <source>
        <dbReference type="ARBA" id="ARBA00022692"/>
    </source>
</evidence>
<comment type="caution">
    <text evidence="13">The sequence shown here is derived from an EMBL/GenBank/DDBJ whole genome shotgun (WGS) entry which is preliminary data.</text>
</comment>
<sequence length="136" mass="15097">MQKQTLLYLAWGAALIATAGSLYFSEIRGFPPCVLCWYQRISMYPLVAILAVGILRRDSGVATYVLPLSLTGFVISVYQNLLYYNIVPESVAPCVTGISCTTVFIEWLGFITIPLLSLSGFALISTLMIIHLKRRE</sequence>
<keyword evidence="6 12" id="KW-1133">Transmembrane helix</keyword>
<evidence type="ECO:0000256" key="9">
    <source>
        <dbReference type="ARBA" id="ARBA00023157"/>
    </source>
</evidence>
<dbReference type="PANTHER" id="PTHR43469">
    <property type="entry name" value="DISULFIDE FORMATION PROTEIN-RELATED"/>
    <property type="match status" value="1"/>
</dbReference>
<protein>
    <recommendedName>
        <fullName evidence="15">2-oxoglutarate dehydrogenase</fullName>
    </recommendedName>
</protein>
<dbReference type="Pfam" id="PF02600">
    <property type="entry name" value="DsbB"/>
    <property type="match status" value="1"/>
</dbReference>